<dbReference type="Proteomes" id="UP000024635">
    <property type="component" value="Unassembled WGS sequence"/>
</dbReference>
<keyword evidence="2" id="KW-1185">Reference proteome</keyword>
<protein>
    <submittedName>
        <fullName evidence="1">Uncharacterized protein</fullName>
    </submittedName>
</protein>
<dbReference type="EMBL" id="JARK01001495">
    <property type="protein sequence ID" value="EYB95526.1"/>
    <property type="molecule type" value="Genomic_DNA"/>
</dbReference>
<reference evidence="2" key="1">
    <citation type="journal article" date="2015" name="Nat. Genet.">
        <title>The genome and transcriptome of the zoonotic hookworm Ancylostoma ceylanicum identify infection-specific gene families.</title>
        <authorList>
            <person name="Schwarz E.M."/>
            <person name="Hu Y."/>
            <person name="Antoshechkin I."/>
            <person name="Miller M.M."/>
            <person name="Sternberg P.W."/>
            <person name="Aroian R.V."/>
        </authorList>
    </citation>
    <scope>NUCLEOTIDE SEQUENCE</scope>
    <source>
        <strain evidence="2">HY135</strain>
    </source>
</reference>
<proteinExistence type="predicted"/>
<comment type="caution">
    <text evidence="1">The sequence shown here is derived from an EMBL/GenBank/DDBJ whole genome shotgun (WGS) entry which is preliminary data.</text>
</comment>
<sequence length="143" mass="16063">MEQVSFLVKAMSESVADTRDAFKYITNIIDDAVSSAKNMLNTLEREATRKSAATANEVIIHGEAVTPPNPVGQSYLHEQESLPLLGTRISCDMYRSLDRRRVMITQVYEAQEEINDETAKRLERSAQSLTRRCVVGSDDLVRV</sequence>
<dbReference type="AlphaFoldDB" id="A0A016SYS8"/>
<gene>
    <name evidence="1" type="primary">Acey_s0159.g3314</name>
    <name evidence="1" type="ORF">Y032_0159g3314</name>
</gene>
<organism evidence="1 2">
    <name type="scientific">Ancylostoma ceylanicum</name>
    <dbReference type="NCBI Taxonomy" id="53326"/>
    <lineage>
        <taxon>Eukaryota</taxon>
        <taxon>Metazoa</taxon>
        <taxon>Ecdysozoa</taxon>
        <taxon>Nematoda</taxon>
        <taxon>Chromadorea</taxon>
        <taxon>Rhabditida</taxon>
        <taxon>Rhabditina</taxon>
        <taxon>Rhabditomorpha</taxon>
        <taxon>Strongyloidea</taxon>
        <taxon>Ancylostomatidae</taxon>
        <taxon>Ancylostomatinae</taxon>
        <taxon>Ancylostoma</taxon>
    </lineage>
</organism>
<name>A0A016SYS8_9BILA</name>
<dbReference type="OrthoDB" id="5817178at2759"/>
<accession>A0A016SYS8</accession>
<evidence type="ECO:0000313" key="2">
    <source>
        <dbReference type="Proteomes" id="UP000024635"/>
    </source>
</evidence>
<evidence type="ECO:0000313" key="1">
    <source>
        <dbReference type="EMBL" id="EYB95526.1"/>
    </source>
</evidence>